<accession>A0A9D2ACM2</accession>
<dbReference type="InterPro" id="IPR023214">
    <property type="entry name" value="HAD_sf"/>
</dbReference>
<dbReference type="GO" id="GO:0006281">
    <property type="term" value="P:DNA repair"/>
    <property type="evidence" value="ECO:0007669"/>
    <property type="project" value="TreeGrafter"/>
</dbReference>
<protein>
    <recommendedName>
        <fullName evidence="4">phosphoglycolate phosphatase</fullName>
        <ecNumber evidence="4">3.1.3.18</ecNumber>
    </recommendedName>
</protein>
<dbReference type="PANTHER" id="PTHR43434:SF1">
    <property type="entry name" value="PHOSPHOGLYCOLATE PHOSPHATASE"/>
    <property type="match status" value="1"/>
</dbReference>
<dbReference type="PANTHER" id="PTHR43434">
    <property type="entry name" value="PHOSPHOGLYCOLATE PHOSPHATASE"/>
    <property type="match status" value="1"/>
</dbReference>
<evidence type="ECO:0000313" key="6">
    <source>
        <dbReference type="Proteomes" id="UP000824202"/>
    </source>
</evidence>
<dbReference type="EMBL" id="DXFT01000146">
    <property type="protein sequence ID" value="HIX03957.1"/>
    <property type="molecule type" value="Genomic_DNA"/>
</dbReference>
<comment type="caution">
    <text evidence="5">The sequence shown here is derived from an EMBL/GenBank/DDBJ whole genome shotgun (WGS) entry which is preliminary data.</text>
</comment>
<evidence type="ECO:0000256" key="3">
    <source>
        <dbReference type="ARBA" id="ARBA00006171"/>
    </source>
</evidence>
<dbReference type="AlphaFoldDB" id="A0A9D2ACM2"/>
<reference evidence="5" key="2">
    <citation type="submission" date="2021-04" db="EMBL/GenBank/DDBJ databases">
        <authorList>
            <person name="Gilroy R."/>
        </authorList>
    </citation>
    <scope>NUCLEOTIDE SEQUENCE</scope>
    <source>
        <strain evidence="5">23274</strain>
    </source>
</reference>
<sequence length="210" mass="23845">MKNLSYKNIVWDWNGTLLDDVDTGVQTLADMLERRGLVSLSREEYKARFGFPVENFYRGLGFDFAKESMHDLSVDFVETYDKFAGHLDLNPQVREVLACFRQQGRRQYILSALREDLLKQMAWDFGIAGYFEGICGSDNIYAAGKVERGKRMLGDYGILPAETLMIGDTLHDAEVATSLGFGCLLYAGGHNDEQRLVKKAPVIHDFHELF</sequence>
<evidence type="ECO:0000256" key="4">
    <source>
        <dbReference type="ARBA" id="ARBA00013078"/>
    </source>
</evidence>
<dbReference type="GO" id="GO:0008967">
    <property type="term" value="F:phosphoglycolate phosphatase activity"/>
    <property type="evidence" value="ECO:0007669"/>
    <property type="project" value="UniProtKB-EC"/>
</dbReference>
<dbReference type="Gene3D" id="1.10.150.240">
    <property type="entry name" value="Putative phosphatase, domain 2"/>
    <property type="match status" value="1"/>
</dbReference>
<dbReference type="SFLD" id="SFLDG01129">
    <property type="entry name" value="C1.5:_HAD__Beta-PGM__Phosphata"/>
    <property type="match status" value="1"/>
</dbReference>
<comment type="catalytic activity">
    <reaction evidence="1">
        <text>2-phosphoglycolate + H2O = glycolate + phosphate</text>
        <dbReference type="Rhea" id="RHEA:14369"/>
        <dbReference type="ChEBI" id="CHEBI:15377"/>
        <dbReference type="ChEBI" id="CHEBI:29805"/>
        <dbReference type="ChEBI" id="CHEBI:43474"/>
        <dbReference type="ChEBI" id="CHEBI:58033"/>
        <dbReference type="EC" id="3.1.3.18"/>
    </reaction>
</comment>
<dbReference type="SUPFAM" id="SSF56784">
    <property type="entry name" value="HAD-like"/>
    <property type="match status" value="1"/>
</dbReference>
<gene>
    <name evidence="5" type="ORF">H9863_07580</name>
</gene>
<evidence type="ECO:0000256" key="1">
    <source>
        <dbReference type="ARBA" id="ARBA00000830"/>
    </source>
</evidence>
<keyword evidence="5" id="KW-0378">Hydrolase</keyword>
<dbReference type="Gene3D" id="3.40.50.1000">
    <property type="entry name" value="HAD superfamily/HAD-like"/>
    <property type="match status" value="1"/>
</dbReference>
<proteinExistence type="inferred from homology"/>
<comment type="similarity">
    <text evidence="3">Belongs to the HAD-like hydrolase superfamily. CbbY/CbbZ/Gph/YieH family.</text>
</comment>
<dbReference type="GO" id="GO:0005829">
    <property type="term" value="C:cytosol"/>
    <property type="evidence" value="ECO:0007669"/>
    <property type="project" value="TreeGrafter"/>
</dbReference>
<dbReference type="EC" id="3.1.3.18" evidence="4"/>
<dbReference type="Pfam" id="PF13419">
    <property type="entry name" value="HAD_2"/>
    <property type="match status" value="1"/>
</dbReference>
<dbReference type="InterPro" id="IPR036412">
    <property type="entry name" value="HAD-like_sf"/>
</dbReference>
<dbReference type="InterPro" id="IPR023198">
    <property type="entry name" value="PGP-like_dom2"/>
</dbReference>
<dbReference type="InterPro" id="IPR041492">
    <property type="entry name" value="HAD_2"/>
</dbReference>
<name>A0A9D2ACM2_9BACT</name>
<dbReference type="Proteomes" id="UP000824202">
    <property type="component" value="Unassembled WGS sequence"/>
</dbReference>
<comment type="pathway">
    <text evidence="2">Organic acid metabolism; glycolate biosynthesis; glycolate from 2-phosphoglycolate: step 1/1.</text>
</comment>
<organism evidence="5 6">
    <name type="scientific">Candidatus Odoribacter faecigallinarum</name>
    <dbReference type="NCBI Taxonomy" id="2838706"/>
    <lineage>
        <taxon>Bacteria</taxon>
        <taxon>Pseudomonadati</taxon>
        <taxon>Bacteroidota</taxon>
        <taxon>Bacteroidia</taxon>
        <taxon>Bacteroidales</taxon>
        <taxon>Odoribacteraceae</taxon>
        <taxon>Odoribacter</taxon>
    </lineage>
</organism>
<dbReference type="SFLD" id="SFLDS00003">
    <property type="entry name" value="Haloacid_Dehalogenase"/>
    <property type="match status" value="1"/>
</dbReference>
<evidence type="ECO:0000313" key="5">
    <source>
        <dbReference type="EMBL" id="HIX03957.1"/>
    </source>
</evidence>
<evidence type="ECO:0000256" key="2">
    <source>
        <dbReference type="ARBA" id="ARBA00004818"/>
    </source>
</evidence>
<reference evidence="5" key="1">
    <citation type="journal article" date="2021" name="PeerJ">
        <title>Extensive microbial diversity within the chicken gut microbiome revealed by metagenomics and culture.</title>
        <authorList>
            <person name="Gilroy R."/>
            <person name="Ravi A."/>
            <person name="Getino M."/>
            <person name="Pursley I."/>
            <person name="Horton D.L."/>
            <person name="Alikhan N.F."/>
            <person name="Baker D."/>
            <person name="Gharbi K."/>
            <person name="Hall N."/>
            <person name="Watson M."/>
            <person name="Adriaenssens E.M."/>
            <person name="Foster-Nyarko E."/>
            <person name="Jarju S."/>
            <person name="Secka A."/>
            <person name="Antonio M."/>
            <person name="Oren A."/>
            <person name="Chaudhuri R.R."/>
            <person name="La Ragione R."/>
            <person name="Hildebrand F."/>
            <person name="Pallen M.J."/>
        </authorList>
    </citation>
    <scope>NUCLEOTIDE SEQUENCE</scope>
    <source>
        <strain evidence="5">23274</strain>
    </source>
</reference>
<dbReference type="InterPro" id="IPR050155">
    <property type="entry name" value="HAD-like_hydrolase_sf"/>
</dbReference>